<organism evidence="3 4">
    <name type="scientific">Didymodactylos carnosus</name>
    <dbReference type="NCBI Taxonomy" id="1234261"/>
    <lineage>
        <taxon>Eukaryota</taxon>
        <taxon>Metazoa</taxon>
        <taxon>Spiralia</taxon>
        <taxon>Gnathifera</taxon>
        <taxon>Rotifera</taxon>
        <taxon>Eurotatoria</taxon>
        <taxon>Bdelloidea</taxon>
        <taxon>Philodinida</taxon>
        <taxon>Philodinidae</taxon>
        <taxon>Didymodactylos</taxon>
    </lineage>
</organism>
<dbReference type="EMBL" id="CAJOBA010009399">
    <property type="protein sequence ID" value="CAF3850324.1"/>
    <property type="molecule type" value="Genomic_DNA"/>
</dbReference>
<feature type="non-terminal residue" evidence="3">
    <location>
        <position position="1"/>
    </location>
</feature>
<dbReference type="EMBL" id="CAJNOK010009381">
    <property type="protein sequence ID" value="CAF1088605.1"/>
    <property type="molecule type" value="Genomic_DNA"/>
</dbReference>
<reference evidence="3" key="1">
    <citation type="submission" date="2021-02" db="EMBL/GenBank/DDBJ databases">
        <authorList>
            <person name="Nowell W R."/>
        </authorList>
    </citation>
    <scope>NUCLEOTIDE SEQUENCE</scope>
</reference>
<gene>
    <name evidence="2" type="ORF">OVA965_LOCUS18700</name>
    <name evidence="3" type="ORF">TMI583_LOCUS18713</name>
</gene>
<accession>A0A8S2KHV7</accession>
<keyword evidence="1" id="KW-0812">Transmembrane</keyword>
<dbReference type="InterPro" id="IPR036852">
    <property type="entry name" value="Peptidase_S8/S53_dom_sf"/>
</dbReference>
<dbReference type="GO" id="GO:0006508">
    <property type="term" value="P:proteolysis"/>
    <property type="evidence" value="ECO:0007669"/>
    <property type="project" value="InterPro"/>
</dbReference>
<dbReference type="GO" id="GO:0008240">
    <property type="term" value="F:tripeptidyl-peptidase activity"/>
    <property type="evidence" value="ECO:0007669"/>
    <property type="project" value="TreeGrafter"/>
</dbReference>
<dbReference type="Proteomes" id="UP000677228">
    <property type="component" value="Unassembled WGS sequence"/>
</dbReference>
<name>A0A8S2KHV7_9BILA</name>
<dbReference type="InterPro" id="IPR050819">
    <property type="entry name" value="Tripeptidyl-peptidase_I"/>
</dbReference>
<evidence type="ECO:0000256" key="1">
    <source>
        <dbReference type="SAM" id="Phobius"/>
    </source>
</evidence>
<dbReference type="GO" id="GO:0004252">
    <property type="term" value="F:serine-type endopeptidase activity"/>
    <property type="evidence" value="ECO:0007669"/>
    <property type="project" value="InterPro"/>
</dbReference>
<dbReference type="SUPFAM" id="SSF52743">
    <property type="entry name" value="Subtilisin-like"/>
    <property type="match status" value="1"/>
</dbReference>
<dbReference type="PANTHER" id="PTHR14218">
    <property type="entry name" value="PROTEASE S8 TRIPEPTIDYL PEPTIDASE I CLN2"/>
    <property type="match status" value="1"/>
</dbReference>
<evidence type="ECO:0000313" key="4">
    <source>
        <dbReference type="Proteomes" id="UP000682733"/>
    </source>
</evidence>
<evidence type="ECO:0000313" key="3">
    <source>
        <dbReference type="EMBL" id="CAF3850324.1"/>
    </source>
</evidence>
<sequence>GIKLDRSGISRHKIAGSKLRDAYPMPKWPTMTINVWVQSFTNSNEWSVFFPNRLSRYPLNSTLAKTTSQQDDLPQVLSISRGIDEGYNCQKYEDCMACTTNSNRETIFIYHCGILLMMLGLRGISIFVLSGDDGASSLFNNTSNDCSRGVFDSEYPTSSPFITSVGGAIFRKYSI</sequence>
<proteinExistence type="predicted"/>
<evidence type="ECO:0000313" key="2">
    <source>
        <dbReference type="EMBL" id="CAF1088605.1"/>
    </source>
</evidence>
<dbReference type="Gene3D" id="3.40.50.200">
    <property type="entry name" value="Peptidase S8/S53 domain"/>
    <property type="match status" value="1"/>
</dbReference>
<feature type="transmembrane region" description="Helical" evidence="1">
    <location>
        <begin position="108"/>
        <end position="129"/>
    </location>
</feature>
<dbReference type="AlphaFoldDB" id="A0A8S2KHV7"/>
<keyword evidence="1" id="KW-0472">Membrane</keyword>
<comment type="caution">
    <text evidence="3">The sequence shown here is derived from an EMBL/GenBank/DDBJ whole genome shotgun (WGS) entry which is preliminary data.</text>
</comment>
<keyword evidence="1" id="KW-1133">Transmembrane helix</keyword>
<dbReference type="PANTHER" id="PTHR14218:SF15">
    <property type="entry name" value="TRIPEPTIDYL-PEPTIDASE 1"/>
    <property type="match status" value="1"/>
</dbReference>
<dbReference type="Proteomes" id="UP000682733">
    <property type="component" value="Unassembled WGS sequence"/>
</dbReference>
<protein>
    <submittedName>
        <fullName evidence="3">Uncharacterized protein</fullName>
    </submittedName>
</protein>